<evidence type="ECO:0000256" key="1">
    <source>
        <dbReference type="SAM" id="MobiDB-lite"/>
    </source>
</evidence>
<organism evidence="2 3">
    <name type="scientific">Paracidovorax wautersii</name>
    <dbReference type="NCBI Taxonomy" id="1177982"/>
    <lineage>
        <taxon>Bacteria</taxon>
        <taxon>Pseudomonadati</taxon>
        <taxon>Pseudomonadota</taxon>
        <taxon>Betaproteobacteria</taxon>
        <taxon>Burkholderiales</taxon>
        <taxon>Comamonadaceae</taxon>
        <taxon>Paracidovorax</taxon>
    </lineage>
</organism>
<evidence type="ECO:0000313" key="3">
    <source>
        <dbReference type="Proteomes" id="UP001267710"/>
    </source>
</evidence>
<accession>A0ABU1ICG6</accession>
<dbReference type="EMBL" id="JAVIZX010000001">
    <property type="protein sequence ID" value="MDR6214931.1"/>
    <property type="molecule type" value="Genomic_DNA"/>
</dbReference>
<proteinExistence type="predicted"/>
<dbReference type="RefSeq" id="WP_309829232.1">
    <property type="nucleotide sequence ID" value="NZ_JAVIZX010000001.1"/>
</dbReference>
<sequence>MTQHATIHGHVTYREGDGMPIAIPQGPVELEHAPDSVTLSWTADNDAAGLTAIPRDQFELYVNEGKIRVQGEDTAPAESDPAA</sequence>
<dbReference type="Proteomes" id="UP001267710">
    <property type="component" value="Unassembled WGS sequence"/>
</dbReference>
<gene>
    <name evidence="2" type="ORF">QE399_002620</name>
</gene>
<keyword evidence="3" id="KW-1185">Reference proteome</keyword>
<reference evidence="2 3" key="1">
    <citation type="submission" date="2023-08" db="EMBL/GenBank/DDBJ databases">
        <title>Functional and genomic diversity of the sorghum phyllosphere microbiome.</title>
        <authorList>
            <person name="Shade A."/>
        </authorList>
    </citation>
    <scope>NUCLEOTIDE SEQUENCE [LARGE SCALE GENOMIC DNA]</scope>
    <source>
        <strain evidence="2 3">SORGH_AS_0335</strain>
    </source>
</reference>
<feature type="region of interest" description="Disordered" evidence="1">
    <location>
        <begin position="1"/>
        <end position="20"/>
    </location>
</feature>
<comment type="caution">
    <text evidence="2">The sequence shown here is derived from an EMBL/GenBank/DDBJ whole genome shotgun (WGS) entry which is preliminary data.</text>
</comment>
<evidence type="ECO:0000313" key="2">
    <source>
        <dbReference type="EMBL" id="MDR6214931.1"/>
    </source>
</evidence>
<protein>
    <submittedName>
        <fullName evidence="2">Uncharacterized protein</fullName>
    </submittedName>
</protein>
<name>A0ABU1ICG6_9BURK</name>